<dbReference type="RefSeq" id="WP_252768758.1">
    <property type="nucleotide sequence ID" value="NZ_JAMXMC010000003.1"/>
</dbReference>
<evidence type="ECO:0000256" key="1">
    <source>
        <dbReference type="SAM" id="Phobius"/>
    </source>
</evidence>
<reference evidence="2 3" key="1">
    <citation type="submission" date="2022-06" db="EMBL/GenBank/DDBJ databases">
        <title>Ideonella sp. NS12-5 Genome sequencing and assembly.</title>
        <authorList>
            <person name="Jung Y."/>
        </authorList>
    </citation>
    <scope>NUCLEOTIDE SEQUENCE [LARGE SCALE GENOMIC DNA]</scope>
    <source>
        <strain evidence="2 3">NS12-5</strain>
    </source>
</reference>
<gene>
    <name evidence="2" type="ORF">M0L44_06070</name>
</gene>
<keyword evidence="1" id="KW-1133">Transmembrane helix</keyword>
<proteinExistence type="predicted"/>
<dbReference type="EMBL" id="JAMXMC010000003">
    <property type="protein sequence ID" value="MCO5976285.1"/>
    <property type="molecule type" value="Genomic_DNA"/>
</dbReference>
<accession>A0ABT1BJ96</accession>
<feature type="transmembrane region" description="Helical" evidence="1">
    <location>
        <begin position="103"/>
        <end position="123"/>
    </location>
</feature>
<sequence>MNSVSTSSATPAQGGAYRVDLPRFLALLLGGALFGFGLAASTMIQPQVVLSFLRWQDFGLVLVMGGGVVLTALAYALLPRWRQAPLLGGNFERHASAWNRDTVIGSALFGIGWGLCGVCPGPAIAGLGAGNWDLLWALAGIFAGAWWQGREASRG</sequence>
<protein>
    <submittedName>
        <fullName evidence="2">YeeE/YedE family protein</fullName>
    </submittedName>
</protein>
<keyword evidence="1" id="KW-0472">Membrane</keyword>
<evidence type="ECO:0000313" key="3">
    <source>
        <dbReference type="Proteomes" id="UP001204851"/>
    </source>
</evidence>
<organism evidence="2 3">
    <name type="scientific">Ideonella oryzae</name>
    <dbReference type="NCBI Taxonomy" id="2937441"/>
    <lineage>
        <taxon>Bacteria</taxon>
        <taxon>Pseudomonadati</taxon>
        <taxon>Pseudomonadota</taxon>
        <taxon>Betaproteobacteria</taxon>
        <taxon>Burkholderiales</taxon>
        <taxon>Sphaerotilaceae</taxon>
        <taxon>Ideonella</taxon>
    </lineage>
</organism>
<evidence type="ECO:0000313" key="2">
    <source>
        <dbReference type="EMBL" id="MCO5976285.1"/>
    </source>
</evidence>
<comment type="caution">
    <text evidence="2">The sequence shown here is derived from an EMBL/GenBank/DDBJ whole genome shotgun (WGS) entry which is preliminary data.</text>
</comment>
<dbReference type="Proteomes" id="UP001204851">
    <property type="component" value="Unassembled WGS sequence"/>
</dbReference>
<keyword evidence="1" id="KW-0812">Transmembrane</keyword>
<feature type="transmembrane region" description="Helical" evidence="1">
    <location>
        <begin position="24"/>
        <end position="46"/>
    </location>
</feature>
<feature type="transmembrane region" description="Helical" evidence="1">
    <location>
        <begin position="58"/>
        <end position="78"/>
    </location>
</feature>
<keyword evidence="3" id="KW-1185">Reference proteome</keyword>
<dbReference type="InterPro" id="IPR046513">
    <property type="entry name" value="DUF6691"/>
</dbReference>
<name>A0ABT1BJ96_9BURK</name>
<dbReference type="Pfam" id="PF20398">
    <property type="entry name" value="DUF6691"/>
    <property type="match status" value="1"/>
</dbReference>